<comment type="caution">
    <text evidence="3">The sequence shown here is derived from an EMBL/GenBank/DDBJ whole genome shotgun (WGS) entry which is preliminary data.</text>
</comment>
<feature type="chain" id="PRO_5038378619" evidence="1">
    <location>
        <begin position="20"/>
        <end position="439"/>
    </location>
</feature>
<dbReference type="AlphaFoldDB" id="A0A6M1PF18"/>
<evidence type="ECO:0000313" key="3">
    <source>
        <dbReference type="EMBL" id="NGM80925.1"/>
    </source>
</evidence>
<dbReference type="Gene3D" id="2.130.10.10">
    <property type="entry name" value="YVTN repeat-like/Quinoprotein amine dehydrogenase"/>
    <property type="match status" value="1"/>
</dbReference>
<dbReference type="Pfam" id="PF13360">
    <property type="entry name" value="PQQ_2"/>
    <property type="match status" value="1"/>
</dbReference>
<dbReference type="PANTHER" id="PTHR34512:SF30">
    <property type="entry name" value="OUTER MEMBRANE PROTEIN ASSEMBLY FACTOR BAMB"/>
    <property type="match status" value="1"/>
</dbReference>
<feature type="domain" description="Pyrrolo-quinoline quinone repeat" evidence="2">
    <location>
        <begin position="52"/>
        <end position="179"/>
    </location>
</feature>
<organism evidence="3 4">
    <name type="scientific">Paenibacillus apii</name>
    <dbReference type="NCBI Taxonomy" id="1850370"/>
    <lineage>
        <taxon>Bacteria</taxon>
        <taxon>Bacillati</taxon>
        <taxon>Bacillota</taxon>
        <taxon>Bacilli</taxon>
        <taxon>Bacillales</taxon>
        <taxon>Paenibacillaceae</taxon>
        <taxon>Paenibacillus</taxon>
    </lineage>
</organism>
<protein>
    <submittedName>
        <fullName evidence="3">PQQ-binding-like beta-propeller repeat protein</fullName>
    </submittedName>
</protein>
<dbReference type="InterPro" id="IPR011047">
    <property type="entry name" value="Quinoprotein_ADH-like_sf"/>
</dbReference>
<dbReference type="EMBL" id="JAAKGU010000001">
    <property type="protein sequence ID" value="NGM80925.1"/>
    <property type="molecule type" value="Genomic_DNA"/>
</dbReference>
<keyword evidence="4" id="KW-1185">Reference proteome</keyword>
<name>A0A6M1PF18_9BACL</name>
<dbReference type="InterPro" id="IPR018391">
    <property type="entry name" value="PQQ_b-propeller_rpt"/>
</dbReference>
<accession>A0A6M1PF18</accession>
<keyword evidence="1" id="KW-0732">Signal</keyword>
<gene>
    <name evidence="3" type="ORF">G5B47_00710</name>
</gene>
<dbReference type="PANTHER" id="PTHR34512">
    <property type="entry name" value="CELL SURFACE PROTEIN"/>
    <property type="match status" value="1"/>
</dbReference>
<reference evidence="3 4" key="1">
    <citation type="submission" date="2020-02" db="EMBL/GenBank/DDBJ databases">
        <authorList>
            <person name="Gao J."/>
            <person name="Sun J."/>
        </authorList>
    </citation>
    <scope>NUCLEOTIDE SEQUENCE [LARGE SCALE GENOMIC DNA]</scope>
    <source>
        <strain evidence="3 4">7124</strain>
    </source>
</reference>
<dbReference type="SMART" id="SM00564">
    <property type="entry name" value="PQQ"/>
    <property type="match status" value="4"/>
</dbReference>
<dbReference type="InterPro" id="IPR015943">
    <property type="entry name" value="WD40/YVTN_repeat-like_dom_sf"/>
</dbReference>
<dbReference type="RefSeq" id="WP_165093322.1">
    <property type="nucleotide sequence ID" value="NZ_JAAKGU010000001.1"/>
</dbReference>
<evidence type="ECO:0000259" key="2">
    <source>
        <dbReference type="Pfam" id="PF13360"/>
    </source>
</evidence>
<sequence length="439" mass="47203">MKKTAYILNALLATSLLTAGDGLYGHIAAADSVHGNTSSVSAAADTKAPALKLLWQAQTNGSRLYDKQAPVTNGLVYYAASGKLMAADLETGKVKWSIPGGQYPEVIAGSSVFYITSGGNLVRADARSGKITWKAKGIGTFSEAGAHAGLVNGTLIYFNENGGIAAYNPSNGKKKWENTALPMYAGSLIGQYDGVLIVSSTVDNYRTQFFGLDPATGKQRWRTEGVYSFLAYRNGQLMMRRLPSLSTVTGGVAASGYLVTWVQLSPRTGKVTRTENYTPLHDISRLGNSYTSIKGPYLYTADGNLEKNEAFLRRYTLGQDSNAKPVSYEQFGKWLAGPENGMAFFSQETELIGVKLGNLSKVSYGRFPCPIARVQAIGRRVFVSLDNGDFYLIEAETGKRLGRIATKATEIGNAYTVNGTLLVQTNKGLLAAALPRSLK</sequence>
<dbReference type="InterPro" id="IPR002372">
    <property type="entry name" value="PQQ_rpt_dom"/>
</dbReference>
<evidence type="ECO:0000313" key="4">
    <source>
        <dbReference type="Proteomes" id="UP000480151"/>
    </source>
</evidence>
<feature type="signal peptide" evidence="1">
    <location>
        <begin position="1"/>
        <end position="19"/>
    </location>
</feature>
<dbReference type="Proteomes" id="UP000480151">
    <property type="component" value="Unassembled WGS sequence"/>
</dbReference>
<evidence type="ECO:0000256" key="1">
    <source>
        <dbReference type="SAM" id="SignalP"/>
    </source>
</evidence>
<proteinExistence type="predicted"/>
<dbReference type="SUPFAM" id="SSF50998">
    <property type="entry name" value="Quinoprotein alcohol dehydrogenase-like"/>
    <property type="match status" value="1"/>
</dbReference>